<keyword evidence="1" id="KW-1133">Transmembrane helix</keyword>
<name>A0A964BU85_9CYAN</name>
<organism evidence="2 3">
    <name type="scientific">Waterburya agarophytonicola KI4</name>
    <dbReference type="NCBI Taxonomy" id="2874699"/>
    <lineage>
        <taxon>Bacteria</taxon>
        <taxon>Bacillati</taxon>
        <taxon>Cyanobacteriota</taxon>
        <taxon>Cyanophyceae</taxon>
        <taxon>Pleurocapsales</taxon>
        <taxon>Hyellaceae</taxon>
        <taxon>Waterburya</taxon>
        <taxon>Waterburya agarophytonicola</taxon>
    </lineage>
</organism>
<gene>
    <name evidence="2" type="ORF">I4641_13355</name>
</gene>
<dbReference type="AlphaFoldDB" id="A0A964BU85"/>
<protein>
    <recommendedName>
        <fullName evidence="4">HTTM domain-containing protein</fullName>
    </recommendedName>
</protein>
<dbReference type="EMBL" id="JADWDC010000032">
    <property type="protein sequence ID" value="MCC0177965.1"/>
    <property type="molecule type" value="Genomic_DNA"/>
</dbReference>
<evidence type="ECO:0008006" key="4">
    <source>
        <dbReference type="Google" id="ProtNLM"/>
    </source>
</evidence>
<comment type="caution">
    <text evidence="2">The sequence shown here is derived from an EMBL/GenBank/DDBJ whole genome shotgun (WGS) entry which is preliminary data.</text>
</comment>
<dbReference type="RefSeq" id="WP_229641031.1">
    <property type="nucleotide sequence ID" value="NZ_JADWDC010000032.1"/>
</dbReference>
<reference evidence="2" key="1">
    <citation type="journal article" date="2021" name="Antonie Van Leeuwenhoek">
        <title>Draft genome and description of Waterburya agarophytonicola gen. nov. sp. nov. (Pleurocapsales, Cyanobacteria): a seaweed symbiont.</title>
        <authorList>
            <person name="Bonthond G."/>
            <person name="Shalygin S."/>
            <person name="Bayer T."/>
            <person name="Weinberger F."/>
        </authorList>
    </citation>
    <scope>NUCLEOTIDE SEQUENCE</scope>
    <source>
        <strain evidence="2">KI4</strain>
    </source>
</reference>
<sequence>MKNFLNWIELKLSILWYKAEKSAKNNSDSLSKLRIFYGIFILLFLNLSFSWIGEIPQGLFLPNFLSLSIFFNGFPHYNFMLGIEIILVCLGFCLLLGIKARWTGIAFIIVYIIGNSFSFSFGKINHGSVMFITFILGLSFTNWGVNNALVPDKRVSEKFEQRVLATLGVILCFGMFTAGLEKALYWVDFDLNTGGFLSWFYQGYFTQGRERFLAPLILQLPPQMFEVADYLAVVFELSPLLALLSGRKWWLLWLLVACTFHLANTLLLNINFIAHAPVYLTFVSLSWGKSKHKSKFGILTKFNYLTFAISIAAFIALHYLLNLLVRESSNFHLMDEIYYFANNSGFPLYLNIVIWLITMSIIAVNLLIPNKTKLNTDRI</sequence>
<feature type="transmembrane region" description="Helical" evidence="1">
    <location>
        <begin position="105"/>
        <end position="122"/>
    </location>
</feature>
<keyword evidence="3" id="KW-1185">Reference proteome</keyword>
<keyword evidence="1" id="KW-0812">Transmembrane</keyword>
<feature type="transmembrane region" description="Helical" evidence="1">
    <location>
        <begin position="348"/>
        <end position="368"/>
    </location>
</feature>
<evidence type="ECO:0000313" key="2">
    <source>
        <dbReference type="EMBL" id="MCC0177965.1"/>
    </source>
</evidence>
<accession>A0A964BU85</accession>
<feature type="transmembrane region" description="Helical" evidence="1">
    <location>
        <begin position="302"/>
        <end position="321"/>
    </location>
</feature>
<evidence type="ECO:0000313" key="3">
    <source>
        <dbReference type="Proteomes" id="UP000729733"/>
    </source>
</evidence>
<feature type="transmembrane region" description="Helical" evidence="1">
    <location>
        <begin position="249"/>
        <end position="282"/>
    </location>
</feature>
<feature type="transmembrane region" description="Helical" evidence="1">
    <location>
        <begin position="128"/>
        <end position="150"/>
    </location>
</feature>
<proteinExistence type="predicted"/>
<evidence type="ECO:0000256" key="1">
    <source>
        <dbReference type="SAM" id="Phobius"/>
    </source>
</evidence>
<feature type="transmembrane region" description="Helical" evidence="1">
    <location>
        <begin position="77"/>
        <end position="98"/>
    </location>
</feature>
<dbReference type="Proteomes" id="UP000729733">
    <property type="component" value="Unassembled WGS sequence"/>
</dbReference>
<keyword evidence="1" id="KW-0472">Membrane</keyword>
<feature type="transmembrane region" description="Helical" evidence="1">
    <location>
        <begin position="35"/>
        <end position="53"/>
    </location>
</feature>
<feature type="transmembrane region" description="Helical" evidence="1">
    <location>
        <begin position="162"/>
        <end position="180"/>
    </location>
</feature>